<dbReference type="AlphaFoldDB" id="H1Z2G7"/>
<dbReference type="InterPro" id="IPR000073">
    <property type="entry name" value="AB_hydrolase_1"/>
</dbReference>
<reference evidence="2 3" key="1">
    <citation type="submission" date="2011-10" db="EMBL/GenBank/DDBJ databases">
        <title>The Improved High-Quality Draft genome of Methanoplanus limicola DSM 2279.</title>
        <authorList>
            <consortium name="US DOE Joint Genome Institute (JGI-PGF)"/>
            <person name="Lucas S."/>
            <person name="Copeland A."/>
            <person name="Lapidus A."/>
            <person name="Glavina del Rio T."/>
            <person name="Dalin E."/>
            <person name="Tice H."/>
            <person name="Bruce D."/>
            <person name="Goodwin L."/>
            <person name="Pitluck S."/>
            <person name="Peters L."/>
            <person name="Mikhailova N."/>
            <person name="Lu M."/>
            <person name="Kyrpides N."/>
            <person name="Mavromatis K."/>
            <person name="Ivanova N."/>
            <person name="Markowitz V."/>
            <person name="Cheng J.-F."/>
            <person name="Hugenholtz P."/>
            <person name="Woyke T."/>
            <person name="Wu D."/>
            <person name="Wirth R."/>
            <person name="Brambilla E.-M."/>
            <person name="Klenk H.-P."/>
            <person name="Eisen J.A."/>
        </authorList>
    </citation>
    <scope>NUCLEOTIDE SEQUENCE [LARGE SCALE GENOMIC DNA]</scope>
    <source>
        <strain evidence="2 3">DSM 2279</strain>
    </source>
</reference>
<dbReference type="EMBL" id="CM001436">
    <property type="protein sequence ID" value="EHQ35493.1"/>
    <property type="molecule type" value="Genomic_DNA"/>
</dbReference>
<dbReference type="PANTHER" id="PTHR43433">
    <property type="entry name" value="HYDROLASE, ALPHA/BETA FOLD FAMILY PROTEIN"/>
    <property type="match status" value="1"/>
</dbReference>
<organism evidence="2 3">
    <name type="scientific">Methanoplanus limicola DSM 2279</name>
    <dbReference type="NCBI Taxonomy" id="937775"/>
    <lineage>
        <taxon>Archaea</taxon>
        <taxon>Methanobacteriati</taxon>
        <taxon>Methanobacteriota</taxon>
        <taxon>Stenosarchaea group</taxon>
        <taxon>Methanomicrobia</taxon>
        <taxon>Methanomicrobiales</taxon>
        <taxon>Methanomicrobiaceae</taxon>
        <taxon>Methanoplanus</taxon>
    </lineage>
</organism>
<keyword evidence="3" id="KW-1185">Reference proteome</keyword>
<dbReference type="SUPFAM" id="SSF53474">
    <property type="entry name" value="alpha/beta-Hydrolases"/>
    <property type="match status" value="1"/>
</dbReference>
<dbReference type="InterPro" id="IPR029058">
    <property type="entry name" value="AB_hydrolase_fold"/>
</dbReference>
<dbReference type="STRING" id="937775.Metlim_1384"/>
<dbReference type="Gene3D" id="3.40.50.1820">
    <property type="entry name" value="alpha/beta hydrolase"/>
    <property type="match status" value="2"/>
</dbReference>
<dbReference type="GO" id="GO:0016787">
    <property type="term" value="F:hydrolase activity"/>
    <property type="evidence" value="ECO:0007669"/>
    <property type="project" value="UniProtKB-KW"/>
</dbReference>
<proteinExistence type="predicted"/>
<protein>
    <submittedName>
        <fullName evidence="2">Alpha/beta hydrolase fold containing protein</fullName>
    </submittedName>
</protein>
<evidence type="ECO:0000313" key="2">
    <source>
        <dbReference type="EMBL" id="EHQ35493.1"/>
    </source>
</evidence>
<dbReference type="HOGENOM" id="CLU_020336_50_1_2"/>
<dbReference type="PANTHER" id="PTHR43433:SF5">
    <property type="entry name" value="AB HYDROLASE-1 DOMAIN-CONTAINING PROTEIN"/>
    <property type="match status" value="1"/>
</dbReference>
<dbReference type="RefSeq" id="WP_004077246.1">
    <property type="nucleotide sequence ID" value="NZ_CM001436.1"/>
</dbReference>
<dbReference type="Proteomes" id="UP000005741">
    <property type="component" value="Chromosome"/>
</dbReference>
<sequence>MNNLKIYSLFIALIVCLLAAAGCTADTGGSAPGPGDSGAAHVYTPVSFADTPVEYISVNGVTLGYREFGSGEPLLMVQGFGATIDDWDETFIGILASGYHVYIYDHRGMGYSSESDVNTTIPMYADDAAVFIQELGYESMNVYGVSMGSSVSQQLAIAHPDSVRKMILDSNTYSVKIPETKKLFGEIESAASNPETSEGIRMEAEANLAWQGSWDGLSGIEKDVMLVVGTSDDLTPDSVSVQMAGQINGSWLVRFKDLPHAGAGYAPVEYGENALYFLDTDESPLGILDLAFVAIVQALS</sequence>
<evidence type="ECO:0000313" key="3">
    <source>
        <dbReference type="Proteomes" id="UP000005741"/>
    </source>
</evidence>
<dbReference type="InParanoid" id="H1Z2G7"/>
<dbReference type="Pfam" id="PF00561">
    <property type="entry name" value="Abhydrolase_1"/>
    <property type="match status" value="1"/>
</dbReference>
<dbReference type="OrthoDB" id="7531at2157"/>
<dbReference type="PROSITE" id="PS51257">
    <property type="entry name" value="PROKAR_LIPOPROTEIN"/>
    <property type="match status" value="1"/>
</dbReference>
<keyword evidence="2" id="KW-0378">Hydrolase</keyword>
<feature type="domain" description="AB hydrolase-1" evidence="1">
    <location>
        <begin position="73"/>
        <end position="180"/>
    </location>
</feature>
<name>H1Z2G7_9EURY</name>
<dbReference type="PRINTS" id="PR00111">
    <property type="entry name" value="ABHYDROLASE"/>
</dbReference>
<accession>H1Z2G7</accession>
<evidence type="ECO:0000259" key="1">
    <source>
        <dbReference type="Pfam" id="PF00561"/>
    </source>
</evidence>
<gene>
    <name evidence="2" type="ORF">Metlim_1384</name>
</gene>
<dbReference type="InterPro" id="IPR050471">
    <property type="entry name" value="AB_hydrolase"/>
</dbReference>